<evidence type="ECO:0000313" key="3">
    <source>
        <dbReference type="EMBL" id="GAV75660.1"/>
    </source>
</evidence>
<dbReference type="AlphaFoldDB" id="A0A1Q3C613"/>
<organism evidence="3 4">
    <name type="scientific">Cephalotus follicularis</name>
    <name type="common">Albany pitcher plant</name>
    <dbReference type="NCBI Taxonomy" id="3775"/>
    <lineage>
        <taxon>Eukaryota</taxon>
        <taxon>Viridiplantae</taxon>
        <taxon>Streptophyta</taxon>
        <taxon>Embryophyta</taxon>
        <taxon>Tracheophyta</taxon>
        <taxon>Spermatophyta</taxon>
        <taxon>Magnoliopsida</taxon>
        <taxon>eudicotyledons</taxon>
        <taxon>Gunneridae</taxon>
        <taxon>Pentapetalae</taxon>
        <taxon>rosids</taxon>
        <taxon>fabids</taxon>
        <taxon>Oxalidales</taxon>
        <taxon>Cephalotaceae</taxon>
        <taxon>Cephalotus</taxon>
    </lineage>
</organism>
<reference evidence="4" key="1">
    <citation type="submission" date="2016-04" db="EMBL/GenBank/DDBJ databases">
        <title>Cephalotus genome sequencing.</title>
        <authorList>
            <person name="Fukushima K."/>
            <person name="Hasebe M."/>
            <person name="Fang X."/>
        </authorList>
    </citation>
    <scope>NUCLEOTIDE SEQUENCE [LARGE SCALE GENOMIC DNA]</scope>
    <source>
        <strain evidence="4">cv. St1</strain>
    </source>
</reference>
<comment type="similarity">
    <text evidence="1">Belongs to the IST1 family.</text>
</comment>
<protein>
    <submittedName>
        <fullName evidence="3">Ist1 domain-containing protein</fullName>
    </submittedName>
</protein>
<sequence length="400" mass="45625">MGKKLDALLGNKFKATKFKKIVNHAVSRIAFLEKQHRVRYSQARSDVLQLLNFGQQDRALLRVEHVIREQNMLDAYAMIENYCHLLAERVDVIQNNKKCPEELKEAISSLVFAASRCGEFPEMQKFREMFTKRFGKEFATRIIELRDNCGVTPKFVKKLSTRQPSLESKWKVLKEISPINEITLKYSGEGSMINEEKNPGSANVNDPKSQDLEDLSVGLKEVKKLYEKIVSKKKYSNVESAAQAALQLAAEAAAAAKVALEMSRPNPNEDPFDQSRLSQQRYESNFDGSPSSNPRGDKMKDSYYTRYVQEPEENNKRAELEKMLFALNNLSVKTMTSDISRPNNELGIERGIVIDNDDDDTKEKQDNKPLFKHLDFNLDKLDLAANEYPKMSHYNAVAGI</sequence>
<dbReference type="GO" id="GO:0015031">
    <property type="term" value="P:protein transport"/>
    <property type="evidence" value="ECO:0007669"/>
    <property type="project" value="InterPro"/>
</dbReference>
<dbReference type="Gene3D" id="1.20.1260.60">
    <property type="entry name" value="Vacuolar protein sorting-associated protein Ist1"/>
    <property type="match status" value="1"/>
</dbReference>
<dbReference type="Proteomes" id="UP000187406">
    <property type="component" value="Unassembled WGS sequence"/>
</dbReference>
<feature type="region of interest" description="Disordered" evidence="2">
    <location>
        <begin position="281"/>
        <end position="300"/>
    </location>
</feature>
<dbReference type="PANTHER" id="PTHR12161">
    <property type="entry name" value="IST1 FAMILY MEMBER"/>
    <property type="match status" value="1"/>
</dbReference>
<evidence type="ECO:0000256" key="1">
    <source>
        <dbReference type="ARBA" id="ARBA00005536"/>
    </source>
</evidence>
<dbReference type="InterPro" id="IPR042277">
    <property type="entry name" value="IST1-like"/>
</dbReference>
<dbReference type="EMBL" id="BDDD01001400">
    <property type="protein sequence ID" value="GAV75660.1"/>
    <property type="molecule type" value="Genomic_DNA"/>
</dbReference>
<dbReference type="PANTHER" id="PTHR12161:SF59">
    <property type="entry name" value="IST1-LIKE PROTEIN"/>
    <property type="match status" value="1"/>
</dbReference>
<accession>A0A1Q3C613</accession>
<dbReference type="InParanoid" id="A0A1Q3C613"/>
<comment type="caution">
    <text evidence="3">The sequence shown here is derived from an EMBL/GenBank/DDBJ whole genome shotgun (WGS) entry which is preliminary data.</text>
</comment>
<keyword evidence="4" id="KW-1185">Reference proteome</keyword>
<feature type="compositionally biased region" description="Polar residues" evidence="2">
    <location>
        <begin position="281"/>
        <end position="294"/>
    </location>
</feature>
<evidence type="ECO:0000313" key="4">
    <source>
        <dbReference type="Proteomes" id="UP000187406"/>
    </source>
</evidence>
<evidence type="ECO:0000256" key="2">
    <source>
        <dbReference type="SAM" id="MobiDB-lite"/>
    </source>
</evidence>
<gene>
    <name evidence="3" type="ORF">CFOL_v3_19138</name>
</gene>
<dbReference type="FunFam" id="1.20.1260.60:FF:000002">
    <property type="entry name" value="Vacuolar protein sorting-associated protein IST1"/>
    <property type="match status" value="1"/>
</dbReference>
<proteinExistence type="inferred from homology"/>
<dbReference type="InterPro" id="IPR005061">
    <property type="entry name" value="Ist1"/>
</dbReference>
<name>A0A1Q3C613_CEPFO</name>
<dbReference type="Pfam" id="PF03398">
    <property type="entry name" value="Ist1"/>
    <property type="match status" value="1"/>
</dbReference>
<dbReference type="STRING" id="3775.A0A1Q3C613"/>
<dbReference type="OrthoDB" id="29853at2759"/>